<gene>
    <name evidence="3" type="ORF">BBBOND_0305260</name>
</gene>
<feature type="domain" description="4Fe-4S ferredoxin-type" evidence="2">
    <location>
        <begin position="368"/>
        <end position="398"/>
    </location>
</feature>
<feature type="region of interest" description="Disordered" evidence="1">
    <location>
        <begin position="522"/>
        <end position="577"/>
    </location>
</feature>
<organism evidence="3 4">
    <name type="scientific">Babesia bigemina</name>
    <dbReference type="NCBI Taxonomy" id="5866"/>
    <lineage>
        <taxon>Eukaryota</taxon>
        <taxon>Sar</taxon>
        <taxon>Alveolata</taxon>
        <taxon>Apicomplexa</taxon>
        <taxon>Aconoidasida</taxon>
        <taxon>Piroplasmida</taxon>
        <taxon>Babesiidae</taxon>
        <taxon>Babesia</taxon>
    </lineage>
</organism>
<dbReference type="AlphaFoldDB" id="A0A061D7V2"/>
<protein>
    <recommendedName>
        <fullName evidence="2">4Fe-4S ferredoxin-type domain-containing protein</fullName>
    </recommendedName>
</protein>
<feature type="region of interest" description="Disordered" evidence="1">
    <location>
        <begin position="410"/>
        <end position="510"/>
    </location>
</feature>
<evidence type="ECO:0000313" key="3">
    <source>
        <dbReference type="EMBL" id="CDR96623.1"/>
    </source>
</evidence>
<feature type="region of interest" description="Disordered" evidence="1">
    <location>
        <begin position="298"/>
        <end position="319"/>
    </location>
</feature>
<proteinExistence type="predicted"/>
<evidence type="ECO:0000313" key="4">
    <source>
        <dbReference type="Proteomes" id="UP000033188"/>
    </source>
</evidence>
<dbReference type="OrthoDB" id="347712at2759"/>
<dbReference type="VEuPathDB" id="PiroplasmaDB:BBBOND_0305260"/>
<feature type="region of interest" description="Disordered" evidence="1">
    <location>
        <begin position="685"/>
        <end position="764"/>
    </location>
</feature>
<name>A0A061D7V2_BABBI</name>
<dbReference type="PROSITE" id="PS51379">
    <property type="entry name" value="4FE4S_FER_2"/>
    <property type="match status" value="1"/>
</dbReference>
<dbReference type="Proteomes" id="UP000033188">
    <property type="component" value="Chromosome 3"/>
</dbReference>
<feature type="compositionally biased region" description="Basic residues" evidence="1">
    <location>
        <begin position="426"/>
        <end position="440"/>
    </location>
</feature>
<sequence>MDGEGNAEPEYYFDVAEQQWWVLQPGGADWEELDNETAESLGLHEAVMQQQCTFVESTLEDYTAAATCIGEAQGTDEPAVDHTQSLLLDPVSMPSIQFGVDSRADSLHKADSSEWLSSCLDDEKPERHENLQVRFSQHTQALSRGYTTGSMGEAGSGSDCDNRVSHGTASSALLNDRLSSLLTSTANMSLHPRPESGGVPARGESYVRSAVRRATRVDAGLSDCIRAVAAERERMRTLTSTQVTEATPGERYQKMIDRARTLAMFSQEQEPEQEQPQEKAPDEHRESMLRELRLEVTGGEPTADPAFGASSDSESEPKLAPYDSLQSLMSQRLSLRRTMSRPYEEGVVLERMFQLLKRNRCATCLVRKPTHVDPDRDELLCASCVRRCPYAAKVGDDHIPMAVVERLEAAYSRSSRGKNDTESKSEKKKHSSHRRKRSPSPRRTYASPSVSVERPKYSHHRKQWNSSASVSTEGSVYDRTPTRSKHRSSHRGRHASVSSGSVTPRGVSSARRVEDDLFVGAPSGWDDFDSRPARMPGRKSYDHPPAEPRRIEEARHASSRHHNPAARAPDMRAPRPQVDPYGYELPVTDDMPGMMGIMANRSTARDVGRMMRPADDHFNRPREIVDRPEYYGEAYDARYMPHRTSRPEYDGGEGDRKPPMDYGMHANPYAPRNKAYNGANYDYNPPRNDYAAPPPRPVGSNPFAQGANGGADRFDMSSLRLALAPSAPNPAREPRATNGRFDAVPPQPSGVAVYGGLYGRRTRR</sequence>
<dbReference type="KEGG" id="bbig:BBBOND_0305260"/>
<dbReference type="RefSeq" id="XP_012768809.1">
    <property type="nucleotide sequence ID" value="XM_012913355.1"/>
</dbReference>
<feature type="compositionally biased region" description="Basic and acidic residues" evidence="1">
    <location>
        <begin position="276"/>
        <end position="286"/>
    </location>
</feature>
<evidence type="ECO:0000256" key="1">
    <source>
        <dbReference type="SAM" id="MobiDB-lite"/>
    </source>
</evidence>
<feature type="compositionally biased region" description="Basic residues" evidence="1">
    <location>
        <begin position="482"/>
        <end position="494"/>
    </location>
</feature>
<keyword evidence="4" id="KW-1185">Reference proteome</keyword>
<evidence type="ECO:0000259" key="2">
    <source>
        <dbReference type="PROSITE" id="PS51379"/>
    </source>
</evidence>
<dbReference type="GeneID" id="24565164"/>
<feature type="compositionally biased region" description="Polar residues" evidence="1">
    <location>
        <begin position="464"/>
        <end position="474"/>
    </location>
</feature>
<accession>A0A061D7V2</accession>
<dbReference type="EMBL" id="LK391709">
    <property type="protein sequence ID" value="CDR96623.1"/>
    <property type="molecule type" value="Genomic_DNA"/>
</dbReference>
<feature type="compositionally biased region" description="Basic and acidic residues" evidence="1">
    <location>
        <begin position="539"/>
        <end position="556"/>
    </location>
</feature>
<reference evidence="4" key="1">
    <citation type="journal article" date="2014" name="Nucleic Acids Res.">
        <title>The evolutionary dynamics of variant antigen genes in Babesia reveal a history of genomic innovation underlying host-parasite interaction.</title>
        <authorList>
            <person name="Jackson A.P."/>
            <person name="Otto T.D."/>
            <person name="Darby A."/>
            <person name="Ramaprasad A."/>
            <person name="Xia D."/>
            <person name="Echaide I.E."/>
            <person name="Farber M."/>
            <person name="Gahlot S."/>
            <person name="Gamble J."/>
            <person name="Gupta D."/>
            <person name="Gupta Y."/>
            <person name="Jackson L."/>
            <person name="Malandrin L."/>
            <person name="Malas T.B."/>
            <person name="Moussa E."/>
            <person name="Nair M."/>
            <person name="Reid A.J."/>
            <person name="Sanders M."/>
            <person name="Sharma J."/>
            <person name="Tracey A."/>
            <person name="Quail M.A."/>
            <person name="Weir W."/>
            <person name="Wastling J.M."/>
            <person name="Hall N."/>
            <person name="Willadsen P."/>
            <person name="Lingelbach K."/>
            <person name="Shiels B."/>
            <person name="Tait A."/>
            <person name="Berriman M."/>
            <person name="Allred D.R."/>
            <person name="Pain A."/>
        </authorList>
    </citation>
    <scope>NUCLEOTIDE SEQUENCE [LARGE SCALE GENOMIC DNA]</scope>
    <source>
        <strain evidence="4">Bond</strain>
    </source>
</reference>
<feature type="region of interest" description="Disordered" evidence="1">
    <location>
        <begin position="266"/>
        <end position="286"/>
    </location>
</feature>
<dbReference type="InterPro" id="IPR017896">
    <property type="entry name" value="4Fe4S_Fe-S-bd"/>
</dbReference>